<dbReference type="AlphaFoldDB" id="A0A6J6J449"/>
<name>A0A6J6J449_9ZZZZ</name>
<accession>A0A6J6J449</accession>
<dbReference type="SUPFAM" id="SSF142433">
    <property type="entry name" value="CinA-like"/>
    <property type="match status" value="1"/>
</dbReference>
<gene>
    <name evidence="2" type="ORF">UFOPK2106_00293</name>
</gene>
<dbReference type="Pfam" id="PF02464">
    <property type="entry name" value="CinA"/>
    <property type="match status" value="1"/>
</dbReference>
<feature type="domain" description="CinA C-terminal" evidence="1">
    <location>
        <begin position="3"/>
        <end position="163"/>
    </location>
</feature>
<dbReference type="InterPro" id="IPR008136">
    <property type="entry name" value="CinA_C"/>
</dbReference>
<dbReference type="NCBIfam" id="TIGR00199">
    <property type="entry name" value="PncC_domain"/>
    <property type="match status" value="1"/>
</dbReference>
<evidence type="ECO:0000313" key="2">
    <source>
        <dbReference type="EMBL" id="CAB4631837.1"/>
    </source>
</evidence>
<reference evidence="2" key="1">
    <citation type="submission" date="2020-05" db="EMBL/GenBank/DDBJ databases">
        <authorList>
            <person name="Chiriac C."/>
            <person name="Salcher M."/>
            <person name="Ghai R."/>
            <person name="Kavagutti S V."/>
        </authorList>
    </citation>
    <scope>NUCLEOTIDE SEQUENCE</scope>
</reference>
<sequence>MSSAKQILDALRSQNKKLVLAESVTGGLLTAEFTKVAGASDVLLTGIVAYDSTLKNELLGVSRQLLENQGAVDPEVAAQMAEGIRNKISQKLGLELGSLVAISTTGVAGPAEQDGKPVGELYICVSHGPEEAVSSNVFAHQLAGDRAQIQNSAVLLGLGHLWEEIAE</sequence>
<protein>
    <submittedName>
        <fullName evidence="2">Unannotated protein</fullName>
    </submittedName>
</protein>
<evidence type="ECO:0000259" key="1">
    <source>
        <dbReference type="Pfam" id="PF02464"/>
    </source>
</evidence>
<dbReference type="InterPro" id="IPR036653">
    <property type="entry name" value="CinA-like_C"/>
</dbReference>
<organism evidence="2">
    <name type="scientific">freshwater metagenome</name>
    <dbReference type="NCBI Taxonomy" id="449393"/>
    <lineage>
        <taxon>unclassified sequences</taxon>
        <taxon>metagenomes</taxon>
        <taxon>ecological metagenomes</taxon>
    </lineage>
</organism>
<dbReference type="EMBL" id="CAEZVS010000024">
    <property type="protein sequence ID" value="CAB4631837.1"/>
    <property type="molecule type" value="Genomic_DNA"/>
</dbReference>
<dbReference type="Gene3D" id="3.90.950.20">
    <property type="entry name" value="CinA-like"/>
    <property type="match status" value="1"/>
</dbReference>
<proteinExistence type="predicted"/>